<evidence type="ECO:0000256" key="4">
    <source>
        <dbReference type="ARBA" id="ARBA00022692"/>
    </source>
</evidence>
<evidence type="ECO:0000256" key="8">
    <source>
        <dbReference type="ARBA" id="ARBA00039168"/>
    </source>
</evidence>
<feature type="transmembrane region" description="Helical" evidence="10">
    <location>
        <begin position="44"/>
        <end position="62"/>
    </location>
</feature>
<comment type="similarity">
    <text evidence="7">Belongs to the drug/metabolite transporter (DMT) superfamily. Small multidrug resistance (SMR) (TC 2.A.7.1) family. Gdx/SugE subfamily.</text>
</comment>
<evidence type="ECO:0000256" key="2">
    <source>
        <dbReference type="ARBA" id="ARBA00022448"/>
    </source>
</evidence>
<dbReference type="SUPFAM" id="SSF103481">
    <property type="entry name" value="Multidrug resistance efflux transporter EmrE"/>
    <property type="match status" value="1"/>
</dbReference>
<dbReference type="Proteomes" id="UP001460888">
    <property type="component" value="Unassembled WGS sequence"/>
</dbReference>
<sequence length="68" mass="6831">MIASFALLGIAMRALPLGTAYVVWPGIGAEGTFVVGVLVLGESASALCIIAVILILAGLVLMKVSSDS</sequence>
<dbReference type="Pfam" id="PF00893">
    <property type="entry name" value="Multi_Drug_Res"/>
    <property type="match status" value="1"/>
</dbReference>
<evidence type="ECO:0000256" key="7">
    <source>
        <dbReference type="ARBA" id="ARBA00038151"/>
    </source>
</evidence>
<evidence type="ECO:0000256" key="3">
    <source>
        <dbReference type="ARBA" id="ARBA00022475"/>
    </source>
</evidence>
<evidence type="ECO:0000256" key="10">
    <source>
        <dbReference type="SAM" id="Phobius"/>
    </source>
</evidence>
<dbReference type="PANTHER" id="PTHR30561">
    <property type="entry name" value="SMR FAMILY PROTON-DEPENDENT DRUG EFFLUX TRANSPORTER SUGE"/>
    <property type="match status" value="1"/>
</dbReference>
<keyword evidence="5 10" id="KW-1133">Transmembrane helix</keyword>
<keyword evidence="12" id="KW-1185">Reference proteome</keyword>
<evidence type="ECO:0000313" key="12">
    <source>
        <dbReference type="Proteomes" id="UP001460888"/>
    </source>
</evidence>
<reference evidence="11 12" key="1">
    <citation type="submission" date="2013-03" db="EMBL/GenBank/DDBJ databases">
        <title>Salinisphaera dokdonensis CL-ES53 Genome Sequencing.</title>
        <authorList>
            <person name="Li C."/>
            <person name="Lai Q."/>
            <person name="Shao Z."/>
        </authorList>
    </citation>
    <scope>NUCLEOTIDE SEQUENCE [LARGE SCALE GENOMIC DNA]</scope>
    <source>
        <strain evidence="11 12">CL-ES53</strain>
    </source>
</reference>
<dbReference type="PANTHER" id="PTHR30561:SF0">
    <property type="entry name" value="GUANIDINIUM EXPORTER"/>
    <property type="match status" value="1"/>
</dbReference>
<comment type="subcellular location">
    <subcellularLocation>
        <location evidence="1 9">Cell membrane</location>
        <topology evidence="1 9">Multi-pass membrane protein</topology>
    </subcellularLocation>
</comment>
<keyword evidence="2" id="KW-0813">Transport</keyword>
<gene>
    <name evidence="11" type="ORF">SADO_14183</name>
</gene>
<proteinExistence type="inferred from homology"/>
<keyword evidence="4 9" id="KW-0812">Transmembrane</keyword>
<dbReference type="EMBL" id="APND01000004">
    <property type="protein sequence ID" value="MES1930408.1"/>
    <property type="molecule type" value="Genomic_DNA"/>
</dbReference>
<dbReference type="InterPro" id="IPR037185">
    <property type="entry name" value="EmrE-like"/>
</dbReference>
<evidence type="ECO:0000256" key="1">
    <source>
        <dbReference type="ARBA" id="ARBA00004651"/>
    </source>
</evidence>
<accession>A0ABV2B3H6</accession>
<evidence type="ECO:0000256" key="9">
    <source>
        <dbReference type="RuleBase" id="RU003942"/>
    </source>
</evidence>
<evidence type="ECO:0000256" key="6">
    <source>
        <dbReference type="ARBA" id="ARBA00023136"/>
    </source>
</evidence>
<dbReference type="InterPro" id="IPR045324">
    <property type="entry name" value="Small_multidrug_res"/>
</dbReference>
<dbReference type="InterPro" id="IPR000390">
    <property type="entry name" value="Small_drug/metabolite_transptr"/>
</dbReference>
<evidence type="ECO:0000256" key="5">
    <source>
        <dbReference type="ARBA" id="ARBA00022989"/>
    </source>
</evidence>
<protein>
    <recommendedName>
        <fullName evidence="8">Guanidinium exporter</fullName>
    </recommendedName>
</protein>
<keyword evidence="3" id="KW-1003">Cell membrane</keyword>
<evidence type="ECO:0000313" key="11">
    <source>
        <dbReference type="EMBL" id="MES1930408.1"/>
    </source>
</evidence>
<name>A0ABV2B3H6_9GAMM</name>
<comment type="caution">
    <text evidence="11">The sequence shown here is derived from an EMBL/GenBank/DDBJ whole genome shotgun (WGS) entry which is preliminary data.</text>
</comment>
<organism evidence="11 12">
    <name type="scientific">Salinisphaera dokdonensis CL-ES53</name>
    <dbReference type="NCBI Taxonomy" id="1304272"/>
    <lineage>
        <taxon>Bacteria</taxon>
        <taxon>Pseudomonadati</taxon>
        <taxon>Pseudomonadota</taxon>
        <taxon>Gammaproteobacteria</taxon>
        <taxon>Salinisphaerales</taxon>
        <taxon>Salinisphaeraceae</taxon>
        <taxon>Salinisphaera</taxon>
    </lineage>
</organism>
<dbReference type="Gene3D" id="1.10.3730.20">
    <property type="match status" value="1"/>
</dbReference>
<keyword evidence="6 10" id="KW-0472">Membrane</keyword>